<gene>
    <name evidence="1" type="ORF">IAC39_07655</name>
</gene>
<dbReference type="AlphaFoldDB" id="A0A9D1GV27"/>
<protein>
    <submittedName>
        <fullName evidence="1">Uncharacterized protein</fullName>
    </submittedName>
</protein>
<proteinExistence type="predicted"/>
<organism evidence="1 2">
    <name type="scientific">Candidatus Faeciplasma pullistercoris</name>
    <dbReference type="NCBI Taxonomy" id="2840800"/>
    <lineage>
        <taxon>Bacteria</taxon>
        <taxon>Bacillati</taxon>
        <taxon>Bacillota</taxon>
        <taxon>Clostridia</taxon>
        <taxon>Eubacteriales</taxon>
        <taxon>Oscillospiraceae</taxon>
        <taxon>Oscillospiraceae incertae sedis</taxon>
        <taxon>Candidatus Faeciplasma</taxon>
    </lineage>
</organism>
<dbReference type="Proteomes" id="UP000824136">
    <property type="component" value="Unassembled WGS sequence"/>
</dbReference>
<name>A0A9D1GV27_9FIRM</name>
<evidence type="ECO:0000313" key="2">
    <source>
        <dbReference type="Proteomes" id="UP000824136"/>
    </source>
</evidence>
<dbReference type="EMBL" id="DVLL01000023">
    <property type="protein sequence ID" value="HIT59567.1"/>
    <property type="molecule type" value="Genomic_DNA"/>
</dbReference>
<reference evidence="1" key="1">
    <citation type="submission" date="2020-10" db="EMBL/GenBank/DDBJ databases">
        <authorList>
            <person name="Gilroy R."/>
        </authorList>
    </citation>
    <scope>NUCLEOTIDE SEQUENCE</scope>
    <source>
        <strain evidence="1">CHK33-4379</strain>
    </source>
</reference>
<comment type="caution">
    <text evidence="1">The sequence shown here is derived from an EMBL/GenBank/DDBJ whole genome shotgun (WGS) entry which is preliminary data.</text>
</comment>
<sequence length="57" mass="6667">MEIKEHMFFIKDRHEALASYRLLAAFNDRRGKYRGGAYAAKERGNMVERRAKGKAHL</sequence>
<accession>A0A9D1GV27</accession>
<reference evidence="1" key="2">
    <citation type="journal article" date="2021" name="PeerJ">
        <title>Extensive microbial diversity within the chicken gut microbiome revealed by metagenomics and culture.</title>
        <authorList>
            <person name="Gilroy R."/>
            <person name="Ravi A."/>
            <person name="Getino M."/>
            <person name="Pursley I."/>
            <person name="Horton D.L."/>
            <person name="Alikhan N.F."/>
            <person name="Baker D."/>
            <person name="Gharbi K."/>
            <person name="Hall N."/>
            <person name="Watson M."/>
            <person name="Adriaenssens E.M."/>
            <person name="Foster-Nyarko E."/>
            <person name="Jarju S."/>
            <person name="Secka A."/>
            <person name="Antonio M."/>
            <person name="Oren A."/>
            <person name="Chaudhuri R.R."/>
            <person name="La Ragione R."/>
            <person name="Hildebrand F."/>
            <person name="Pallen M.J."/>
        </authorList>
    </citation>
    <scope>NUCLEOTIDE SEQUENCE</scope>
    <source>
        <strain evidence="1">CHK33-4379</strain>
    </source>
</reference>
<evidence type="ECO:0000313" key="1">
    <source>
        <dbReference type="EMBL" id="HIT59567.1"/>
    </source>
</evidence>